<dbReference type="PROSITE" id="PS50011">
    <property type="entry name" value="PROTEIN_KINASE_DOM"/>
    <property type="match status" value="1"/>
</dbReference>
<evidence type="ECO:0000313" key="3">
    <source>
        <dbReference type="Proteomes" id="UP000054928"/>
    </source>
</evidence>
<dbReference type="OMA" id="AGTELMH"/>
<feature type="non-terminal residue" evidence="2">
    <location>
        <position position="83"/>
    </location>
</feature>
<accession>A0A0P1AGX3</accession>
<dbReference type="InterPro" id="IPR008271">
    <property type="entry name" value="Ser/Thr_kinase_AS"/>
</dbReference>
<protein>
    <submittedName>
        <fullName evidence="2">Tkl protein kinase</fullName>
    </submittedName>
</protein>
<proteinExistence type="predicted"/>
<dbReference type="PANTHER" id="PTHR44329">
    <property type="entry name" value="SERINE/THREONINE-PROTEIN KINASE TNNI3K-RELATED"/>
    <property type="match status" value="1"/>
</dbReference>
<evidence type="ECO:0000313" key="2">
    <source>
        <dbReference type="EMBL" id="CEG39720.1"/>
    </source>
</evidence>
<feature type="domain" description="Protein kinase" evidence="1">
    <location>
        <begin position="1"/>
        <end position="83"/>
    </location>
</feature>
<reference evidence="3" key="1">
    <citation type="submission" date="2014-09" db="EMBL/GenBank/DDBJ databases">
        <authorList>
            <person name="Sharma Rahul"/>
            <person name="Thines Marco"/>
        </authorList>
    </citation>
    <scope>NUCLEOTIDE SEQUENCE [LARGE SCALE GENOMIC DNA]</scope>
</reference>
<dbReference type="Proteomes" id="UP000054928">
    <property type="component" value="Unassembled WGS sequence"/>
</dbReference>
<dbReference type="InterPro" id="IPR000719">
    <property type="entry name" value="Prot_kinase_dom"/>
</dbReference>
<dbReference type="InterPro" id="IPR001245">
    <property type="entry name" value="Ser-Thr/Tyr_kinase_cat_dom"/>
</dbReference>
<dbReference type="PROSITE" id="PS00108">
    <property type="entry name" value="PROTEIN_KINASE_ST"/>
    <property type="match status" value="1"/>
</dbReference>
<dbReference type="OrthoDB" id="193416at2759"/>
<dbReference type="PANTHER" id="PTHR44329:SF214">
    <property type="entry name" value="PROTEIN KINASE DOMAIN-CONTAINING PROTEIN"/>
    <property type="match status" value="1"/>
</dbReference>
<keyword evidence="2" id="KW-0418">Kinase</keyword>
<name>A0A0P1AGX3_PLAHL</name>
<keyword evidence="2" id="KW-0808">Transferase</keyword>
<dbReference type="GeneID" id="36405011"/>
<dbReference type="InterPro" id="IPR051681">
    <property type="entry name" value="Ser/Thr_Kinases-Pseudokinases"/>
</dbReference>
<dbReference type="AlphaFoldDB" id="A0A0P1AGX3"/>
<dbReference type="Gene3D" id="1.10.510.10">
    <property type="entry name" value="Transferase(Phosphotransferase) domain 1"/>
    <property type="match status" value="1"/>
</dbReference>
<dbReference type="EMBL" id="CCYD01000437">
    <property type="protein sequence ID" value="CEG39720.1"/>
    <property type="molecule type" value="Genomic_DNA"/>
</dbReference>
<evidence type="ECO:0000259" key="1">
    <source>
        <dbReference type="PROSITE" id="PS50011"/>
    </source>
</evidence>
<dbReference type="InterPro" id="IPR011009">
    <property type="entry name" value="Kinase-like_dom_sf"/>
</dbReference>
<organism evidence="2 3">
    <name type="scientific">Plasmopara halstedii</name>
    <name type="common">Downy mildew of sunflower</name>
    <dbReference type="NCBI Taxonomy" id="4781"/>
    <lineage>
        <taxon>Eukaryota</taxon>
        <taxon>Sar</taxon>
        <taxon>Stramenopiles</taxon>
        <taxon>Oomycota</taxon>
        <taxon>Peronosporomycetes</taxon>
        <taxon>Peronosporales</taxon>
        <taxon>Peronosporaceae</taxon>
        <taxon>Plasmopara</taxon>
    </lineage>
</organism>
<dbReference type="GO" id="GO:0004674">
    <property type="term" value="F:protein serine/threonine kinase activity"/>
    <property type="evidence" value="ECO:0007669"/>
    <property type="project" value="TreeGrafter"/>
</dbReference>
<dbReference type="SUPFAM" id="SSF56112">
    <property type="entry name" value="Protein kinase-like (PK-like)"/>
    <property type="match status" value="1"/>
</dbReference>
<dbReference type="GO" id="GO:0005524">
    <property type="term" value="F:ATP binding"/>
    <property type="evidence" value="ECO:0007669"/>
    <property type="project" value="InterPro"/>
</dbReference>
<sequence length="83" mass="9695">MVEEFLPRGDLQQFLKRSGDLMTWARDKVDMAIGIAKAIDYLHSRQVIHRDLKARNILLTKRLQPKLIDFGTSRVWKLNDMTA</sequence>
<keyword evidence="3" id="KW-1185">Reference proteome</keyword>
<dbReference type="RefSeq" id="XP_024576089.1">
    <property type="nucleotide sequence ID" value="XM_024725298.1"/>
</dbReference>
<dbReference type="STRING" id="4781.A0A0P1AGX3"/>
<dbReference type="Pfam" id="PF07714">
    <property type="entry name" value="PK_Tyr_Ser-Thr"/>
    <property type="match status" value="1"/>
</dbReference>